<feature type="transmembrane region" description="Helical" evidence="2">
    <location>
        <begin position="77"/>
        <end position="101"/>
    </location>
</feature>
<accession>A0A3A3Z0Q6</accession>
<dbReference type="PANTHER" id="PTHR37305">
    <property type="entry name" value="INTEGRAL MEMBRANE PROTEIN-RELATED"/>
    <property type="match status" value="1"/>
</dbReference>
<feature type="transmembrane region" description="Helical" evidence="2">
    <location>
        <begin position="199"/>
        <end position="220"/>
    </location>
</feature>
<name>A0A3A3Z0Q6_9ACTN</name>
<feature type="transmembrane region" description="Helical" evidence="2">
    <location>
        <begin position="122"/>
        <end position="147"/>
    </location>
</feature>
<feature type="compositionally biased region" description="Pro residues" evidence="1">
    <location>
        <begin position="8"/>
        <end position="20"/>
    </location>
</feature>
<evidence type="ECO:0000313" key="3">
    <source>
        <dbReference type="EMBL" id="RJK97840.1"/>
    </source>
</evidence>
<evidence type="ECO:0000313" key="4">
    <source>
        <dbReference type="Proteomes" id="UP000265614"/>
    </source>
</evidence>
<dbReference type="GO" id="GO:0140359">
    <property type="term" value="F:ABC-type transporter activity"/>
    <property type="evidence" value="ECO:0007669"/>
    <property type="project" value="InterPro"/>
</dbReference>
<dbReference type="Proteomes" id="UP000265614">
    <property type="component" value="Unassembled WGS sequence"/>
</dbReference>
<dbReference type="Pfam" id="PF12730">
    <property type="entry name" value="ABC2_membrane_4"/>
    <property type="match status" value="1"/>
</dbReference>
<keyword evidence="2" id="KW-1133">Transmembrane helix</keyword>
<proteinExistence type="predicted"/>
<keyword evidence="2" id="KW-0472">Membrane</keyword>
<evidence type="ECO:0000256" key="2">
    <source>
        <dbReference type="SAM" id="Phobius"/>
    </source>
</evidence>
<feature type="transmembrane region" description="Helical" evidence="2">
    <location>
        <begin position="250"/>
        <end position="272"/>
    </location>
</feature>
<dbReference type="RefSeq" id="WP_119948766.1">
    <property type="nucleotide sequence ID" value="NZ_QZEZ01000001.1"/>
</dbReference>
<gene>
    <name evidence="3" type="ORF">D5H78_02365</name>
</gene>
<evidence type="ECO:0000256" key="1">
    <source>
        <dbReference type="SAM" id="MobiDB-lite"/>
    </source>
</evidence>
<feature type="transmembrane region" description="Helical" evidence="2">
    <location>
        <begin position="43"/>
        <end position="65"/>
    </location>
</feature>
<sequence>MTTLTAPTTPPGPAGTPVPYRPAGTADVLRAEWAKLRSVRSTAWTLAALVVVSVGLTGLVTWAIADELASGEAGELPAMFVTWGITFGQIAALVLGTLVITSEYASGTIRPSLAAVPRRMRLLGAKVAVLAAVMLVLGLAVSFASYAVGDFFLSREGVGVPLSDDGVLRALVGNALYLSVLAVFGLGLGLVLRHTAAAVTVGIALVFVVGQLVTLLPGTVGEWVAKLMPGNAGSAVTTVVPWDPDQLGPWTGFGVFALETALLVALGAVLLARRDA</sequence>
<dbReference type="PANTHER" id="PTHR37305:SF1">
    <property type="entry name" value="MEMBRANE PROTEIN"/>
    <property type="match status" value="1"/>
</dbReference>
<keyword evidence="2" id="KW-0812">Transmembrane</keyword>
<reference evidence="3 4" key="1">
    <citation type="submission" date="2018-09" db="EMBL/GenBank/DDBJ databases">
        <title>YIM 75000 draft genome.</title>
        <authorList>
            <person name="Tang S."/>
            <person name="Feng Y."/>
        </authorList>
    </citation>
    <scope>NUCLEOTIDE SEQUENCE [LARGE SCALE GENOMIC DNA]</scope>
    <source>
        <strain evidence="3 4">YIM 75000</strain>
    </source>
</reference>
<dbReference type="GO" id="GO:0005886">
    <property type="term" value="C:plasma membrane"/>
    <property type="evidence" value="ECO:0007669"/>
    <property type="project" value="UniProtKB-SubCell"/>
</dbReference>
<organism evidence="3 4">
    <name type="scientific">Vallicoccus soli</name>
    <dbReference type="NCBI Taxonomy" id="2339232"/>
    <lineage>
        <taxon>Bacteria</taxon>
        <taxon>Bacillati</taxon>
        <taxon>Actinomycetota</taxon>
        <taxon>Actinomycetes</taxon>
        <taxon>Motilibacterales</taxon>
        <taxon>Vallicoccaceae</taxon>
        <taxon>Vallicoccus</taxon>
    </lineage>
</organism>
<dbReference type="AlphaFoldDB" id="A0A3A3Z0Q6"/>
<dbReference type="EMBL" id="QZEZ01000001">
    <property type="protein sequence ID" value="RJK97840.1"/>
    <property type="molecule type" value="Genomic_DNA"/>
</dbReference>
<feature type="region of interest" description="Disordered" evidence="1">
    <location>
        <begin position="1"/>
        <end position="21"/>
    </location>
</feature>
<protein>
    <submittedName>
        <fullName evidence="3">ABC transporter permease</fullName>
    </submittedName>
</protein>
<comment type="caution">
    <text evidence="3">The sequence shown here is derived from an EMBL/GenBank/DDBJ whole genome shotgun (WGS) entry which is preliminary data.</text>
</comment>
<feature type="transmembrane region" description="Helical" evidence="2">
    <location>
        <begin position="167"/>
        <end position="192"/>
    </location>
</feature>
<keyword evidence="4" id="KW-1185">Reference proteome</keyword>
<dbReference type="OrthoDB" id="3297477at2"/>